<dbReference type="RefSeq" id="XP_002683530.1">
    <property type="nucleotide sequence ID" value="XM_002683484.1"/>
</dbReference>
<keyword evidence="10" id="KW-0966">Cell projection</keyword>
<comment type="subcellular location">
    <subcellularLocation>
        <location evidence="2">Cytoplasm</location>
        <location evidence="2">Cytoskeleton</location>
        <location evidence="2">Cilium basal body</location>
    </subcellularLocation>
    <subcellularLocation>
        <location evidence="1">Cytoplasm</location>
        <location evidence="1">Cytoskeleton</location>
        <location evidence="1">Microtubule organizing center</location>
        <location evidence="1">Centrosome</location>
        <location evidence="1">Centriole</location>
    </subcellularLocation>
    <subcellularLocation>
        <location evidence="3">Cytoplasm</location>
        <location evidence="3">Cytoskeleton</location>
        <location evidence="3">Spindle</location>
    </subcellularLocation>
</comment>
<evidence type="ECO:0000256" key="3">
    <source>
        <dbReference type="ARBA" id="ARBA00004186"/>
    </source>
</evidence>
<evidence type="ECO:0000256" key="11">
    <source>
        <dbReference type="SAM" id="MobiDB-lite"/>
    </source>
</evidence>
<feature type="compositionally biased region" description="Acidic residues" evidence="11">
    <location>
        <begin position="133"/>
        <end position="144"/>
    </location>
</feature>
<dbReference type="Pfam" id="PF14933">
    <property type="entry name" value="CEP19"/>
    <property type="match status" value="1"/>
</dbReference>
<organism evidence="13">
    <name type="scientific">Naegleria gruberi</name>
    <name type="common">Amoeba</name>
    <dbReference type="NCBI Taxonomy" id="5762"/>
    <lineage>
        <taxon>Eukaryota</taxon>
        <taxon>Discoba</taxon>
        <taxon>Heterolobosea</taxon>
        <taxon>Tetramitia</taxon>
        <taxon>Eutetramitia</taxon>
        <taxon>Vahlkampfiidae</taxon>
        <taxon>Naegleria</taxon>
    </lineage>
</organism>
<evidence type="ECO:0000256" key="9">
    <source>
        <dbReference type="ARBA" id="ARBA00023212"/>
    </source>
</evidence>
<dbReference type="InterPro" id="IPR029412">
    <property type="entry name" value="CEP19"/>
</dbReference>
<reference evidence="12 13" key="1">
    <citation type="journal article" date="2010" name="Cell">
        <title>The genome of Naegleria gruberi illuminates early eukaryotic versatility.</title>
        <authorList>
            <person name="Fritz-Laylin L.K."/>
            <person name="Prochnik S.E."/>
            <person name="Ginger M.L."/>
            <person name="Dacks J.B."/>
            <person name="Carpenter M.L."/>
            <person name="Field M.C."/>
            <person name="Kuo A."/>
            <person name="Paredez A."/>
            <person name="Chapman J."/>
            <person name="Pham J."/>
            <person name="Shu S."/>
            <person name="Neupane R."/>
            <person name="Cipriano M."/>
            <person name="Mancuso J."/>
            <person name="Tu H."/>
            <person name="Salamov A."/>
            <person name="Lindquist E."/>
            <person name="Shapiro H."/>
            <person name="Lucas S."/>
            <person name="Grigoriev I.V."/>
            <person name="Cande W.Z."/>
            <person name="Fulton C."/>
            <person name="Rokhsar D.S."/>
            <person name="Dawson S.C."/>
        </authorList>
    </citation>
    <scope>NUCLEOTIDE SEQUENCE [LARGE SCALE GENOMIC DNA]</scope>
    <source>
        <strain evidence="12 13">NEG-M</strain>
    </source>
</reference>
<dbReference type="PANTHER" id="PTHR31539">
    <property type="entry name" value="CENTROSOMAL PROTEIN OF 19K CEP19"/>
    <property type="match status" value="1"/>
</dbReference>
<dbReference type="Proteomes" id="UP000006671">
    <property type="component" value="Unassembled WGS sequence"/>
</dbReference>
<name>D2UYG0_NAEGR</name>
<keyword evidence="9" id="KW-0206">Cytoskeleton</keyword>
<evidence type="ECO:0000313" key="12">
    <source>
        <dbReference type="EMBL" id="EFC50786.1"/>
    </source>
</evidence>
<dbReference type="AlphaFoldDB" id="D2UYG0"/>
<comment type="similarity">
    <text evidence="4">Belongs to the CEP19 family.</text>
</comment>
<dbReference type="VEuPathDB" id="AmoebaDB:NAEGRDRAFT_56519"/>
<dbReference type="EMBL" id="GG738845">
    <property type="protein sequence ID" value="EFC50786.1"/>
    <property type="molecule type" value="Genomic_DNA"/>
</dbReference>
<evidence type="ECO:0000313" key="13">
    <source>
        <dbReference type="Proteomes" id="UP000006671"/>
    </source>
</evidence>
<feature type="compositionally biased region" description="Basic and acidic residues" evidence="11">
    <location>
        <begin position="145"/>
        <end position="157"/>
    </location>
</feature>
<evidence type="ECO:0000256" key="5">
    <source>
        <dbReference type="ARBA" id="ARBA00022015"/>
    </source>
</evidence>
<feature type="region of interest" description="Disordered" evidence="11">
    <location>
        <begin position="172"/>
        <end position="199"/>
    </location>
</feature>
<evidence type="ECO:0000256" key="4">
    <source>
        <dbReference type="ARBA" id="ARBA00009371"/>
    </source>
</evidence>
<feature type="compositionally biased region" description="Polar residues" evidence="11">
    <location>
        <begin position="106"/>
        <end position="125"/>
    </location>
</feature>
<evidence type="ECO:0000256" key="10">
    <source>
        <dbReference type="ARBA" id="ARBA00023273"/>
    </source>
</evidence>
<proteinExistence type="inferred from homology"/>
<feature type="compositionally biased region" description="Basic and acidic residues" evidence="11">
    <location>
        <begin position="172"/>
        <end position="186"/>
    </location>
</feature>
<dbReference type="PANTHER" id="PTHR31539:SF1">
    <property type="entry name" value="CENTROSOMAL PROTEIN OF 19 KDA"/>
    <property type="match status" value="1"/>
</dbReference>
<evidence type="ECO:0000256" key="8">
    <source>
        <dbReference type="ARBA" id="ARBA00023069"/>
    </source>
</evidence>
<dbReference type="KEGG" id="ngr:NAEGRDRAFT_56519"/>
<accession>D2UYG0</accession>
<evidence type="ECO:0000256" key="7">
    <source>
        <dbReference type="ARBA" id="ARBA00022794"/>
    </source>
</evidence>
<gene>
    <name evidence="12" type="ORF">NAEGRDRAFT_56519</name>
</gene>
<keyword evidence="8" id="KW-0969">Cilium</keyword>
<evidence type="ECO:0000256" key="6">
    <source>
        <dbReference type="ARBA" id="ARBA00022490"/>
    </source>
</evidence>
<evidence type="ECO:0000256" key="1">
    <source>
        <dbReference type="ARBA" id="ARBA00004114"/>
    </source>
</evidence>
<dbReference type="GO" id="GO:0005814">
    <property type="term" value="C:centriole"/>
    <property type="evidence" value="ECO:0007669"/>
    <property type="project" value="UniProtKB-SubCell"/>
</dbReference>
<protein>
    <recommendedName>
        <fullName evidence="5">Centrosomal protein of 19 kDa</fullName>
    </recommendedName>
</protein>
<dbReference type="OrthoDB" id="2163581at2759"/>
<dbReference type="GO" id="GO:0097712">
    <property type="term" value="P:vesicle targeting, trans-Golgi to periciliary membrane compartment"/>
    <property type="evidence" value="ECO:0007669"/>
    <property type="project" value="TreeGrafter"/>
</dbReference>
<keyword evidence="7" id="KW-0970">Cilium biogenesis/degradation</keyword>
<dbReference type="GO" id="GO:0034454">
    <property type="term" value="P:microtubule anchoring at centrosome"/>
    <property type="evidence" value="ECO:0007669"/>
    <property type="project" value="TreeGrafter"/>
</dbReference>
<keyword evidence="13" id="KW-1185">Reference proteome</keyword>
<dbReference type="GO" id="GO:0000922">
    <property type="term" value="C:spindle pole"/>
    <property type="evidence" value="ECO:0007669"/>
    <property type="project" value="TreeGrafter"/>
</dbReference>
<dbReference type="GeneID" id="8855400"/>
<dbReference type="GO" id="GO:0036064">
    <property type="term" value="C:ciliary basal body"/>
    <property type="evidence" value="ECO:0007669"/>
    <property type="project" value="TreeGrafter"/>
</dbReference>
<keyword evidence="6" id="KW-0963">Cytoplasm</keyword>
<sequence length="199" mass="23374">MPSNNDDVNVLRIGIRLKLCALVIEYTTISKKGKKELRHRKIYLEDYIVQNYPELEEDELVEHIKSNVLMKHHKNLASHIPENQTTKMIRKLVDFTTKSFLPPDNRPQSIQNQSKPSPNTNNTTSKYHHQGDDDNFDEDEEDSETQQKDLNKLDDVTLRRVKAEMDKKFNVIRPGDEGYEYDKEVDFENVPKQQSSWDD</sequence>
<evidence type="ECO:0000256" key="2">
    <source>
        <dbReference type="ARBA" id="ARBA00004120"/>
    </source>
</evidence>
<feature type="region of interest" description="Disordered" evidence="11">
    <location>
        <begin position="100"/>
        <end position="157"/>
    </location>
</feature>
<dbReference type="InParanoid" id="D2UYG0"/>